<organism evidence="4 5">
    <name type="scientific">Dreissena polymorpha</name>
    <name type="common">Zebra mussel</name>
    <name type="synonym">Mytilus polymorpha</name>
    <dbReference type="NCBI Taxonomy" id="45954"/>
    <lineage>
        <taxon>Eukaryota</taxon>
        <taxon>Metazoa</taxon>
        <taxon>Spiralia</taxon>
        <taxon>Lophotrochozoa</taxon>
        <taxon>Mollusca</taxon>
        <taxon>Bivalvia</taxon>
        <taxon>Autobranchia</taxon>
        <taxon>Heteroconchia</taxon>
        <taxon>Euheterodonta</taxon>
        <taxon>Imparidentia</taxon>
        <taxon>Neoheterodontei</taxon>
        <taxon>Myida</taxon>
        <taxon>Dreissenoidea</taxon>
        <taxon>Dreissenidae</taxon>
        <taxon>Dreissena</taxon>
    </lineage>
</organism>
<reference evidence="4" key="1">
    <citation type="journal article" date="2019" name="bioRxiv">
        <title>The Genome of the Zebra Mussel, Dreissena polymorpha: A Resource for Invasive Species Research.</title>
        <authorList>
            <person name="McCartney M.A."/>
            <person name="Auch B."/>
            <person name="Kono T."/>
            <person name="Mallez S."/>
            <person name="Zhang Y."/>
            <person name="Obille A."/>
            <person name="Becker A."/>
            <person name="Abrahante J.E."/>
            <person name="Garbe J."/>
            <person name="Badalamenti J.P."/>
            <person name="Herman A."/>
            <person name="Mangelson H."/>
            <person name="Liachko I."/>
            <person name="Sullivan S."/>
            <person name="Sone E.D."/>
            <person name="Koren S."/>
            <person name="Silverstein K.A.T."/>
            <person name="Beckman K.B."/>
            <person name="Gohl D.M."/>
        </authorList>
    </citation>
    <scope>NUCLEOTIDE SEQUENCE</scope>
    <source>
        <strain evidence="4">Duluth1</strain>
        <tissue evidence="4">Whole animal</tissue>
    </source>
</reference>
<evidence type="ECO:0000256" key="1">
    <source>
        <dbReference type="SAM" id="Phobius"/>
    </source>
</evidence>
<keyword evidence="1" id="KW-1133">Transmembrane helix</keyword>
<keyword evidence="1" id="KW-0472">Membrane</keyword>
<name>A0A9D4GAP0_DREPO</name>
<protein>
    <recommendedName>
        <fullName evidence="3">EGF-like domain-containing protein</fullName>
    </recommendedName>
</protein>
<feature type="transmembrane region" description="Helical" evidence="1">
    <location>
        <begin position="263"/>
        <end position="288"/>
    </location>
</feature>
<evidence type="ECO:0000313" key="4">
    <source>
        <dbReference type="EMBL" id="KAH3810542.1"/>
    </source>
</evidence>
<comment type="caution">
    <text evidence="4">The sequence shown here is derived from an EMBL/GenBank/DDBJ whole genome shotgun (WGS) entry which is preliminary data.</text>
</comment>
<feature type="domain" description="EGF-like" evidence="3">
    <location>
        <begin position="163"/>
        <end position="174"/>
    </location>
</feature>
<evidence type="ECO:0000256" key="2">
    <source>
        <dbReference type="SAM" id="SignalP"/>
    </source>
</evidence>
<keyword evidence="1" id="KW-0812">Transmembrane</keyword>
<proteinExistence type="predicted"/>
<sequence>MPTSQPNMEAKFVAKSVAACLFLTCVVGTVGRPCTAKLREYSIDVKGSPCQGGDCRQCTWAITAPVKPVKHPEGTGCLISKSHKGYRNCAANPSFGCIGQCMECNGKCMNYSSMVEQYLGKDSPCTEEIDQIGCCTVLHMRQDDYCLNGGILLCKDDKKEPICTCPVGWTESRCDKRMFENVICKCFKTDITLNSFCGINDMYRCDDDDRPENWTECRQNRCVCKKSEVHHSTKSLPECTSNVLLPEASPVKDSVVVACASSLFPAIIAAAAASVVSVALTLLSICLCRLRARRKKKYASDGNVCWTRNRTDVERTRGLELVC</sequence>
<dbReference type="OrthoDB" id="6250255at2759"/>
<keyword evidence="5" id="KW-1185">Reference proteome</keyword>
<evidence type="ECO:0000259" key="3">
    <source>
        <dbReference type="PROSITE" id="PS01186"/>
    </source>
</evidence>
<dbReference type="Proteomes" id="UP000828390">
    <property type="component" value="Unassembled WGS sequence"/>
</dbReference>
<reference evidence="4" key="2">
    <citation type="submission" date="2020-11" db="EMBL/GenBank/DDBJ databases">
        <authorList>
            <person name="McCartney M.A."/>
            <person name="Auch B."/>
            <person name="Kono T."/>
            <person name="Mallez S."/>
            <person name="Becker A."/>
            <person name="Gohl D.M."/>
            <person name="Silverstein K.A.T."/>
            <person name="Koren S."/>
            <person name="Bechman K.B."/>
            <person name="Herman A."/>
            <person name="Abrahante J.E."/>
            <person name="Garbe J."/>
        </authorList>
    </citation>
    <scope>NUCLEOTIDE SEQUENCE</scope>
    <source>
        <strain evidence="4">Duluth1</strain>
        <tissue evidence="4">Whole animal</tissue>
    </source>
</reference>
<gene>
    <name evidence="4" type="ORF">DPMN_138936</name>
</gene>
<keyword evidence="2" id="KW-0732">Signal</keyword>
<dbReference type="PROSITE" id="PS01186">
    <property type="entry name" value="EGF_2"/>
    <property type="match status" value="1"/>
</dbReference>
<dbReference type="Gene3D" id="2.10.25.10">
    <property type="entry name" value="Laminin"/>
    <property type="match status" value="1"/>
</dbReference>
<evidence type="ECO:0000313" key="5">
    <source>
        <dbReference type="Proteomes" id="UP000828390"/>
    </source>
</evidence>
<dbReference type="AlphaFoldDB" id="A0A9D4GAP0"/>
<dbReference type="InterPro" id="IPR000742">
    <property type="entry name" value="EGF"/>
</dbReference>
<dbReference type="EMBL" id="JAIWYP010000006">
    <property type="protein sequence ID" value="KAH3810542.1"/>
    <property type="molecule type" value="Genomic_DNA"/>
</dbReference>
<feature type="chain" id="PRO_5038867699" description="EGF-like domain-containing protein" evidence="2">
    <location>
        <begin position="32"/>
        <end position="323"/>
    </location>
</feature>
<feature type="signal peptide" evidence="2">
    <location>
        <begin position="1"/>
        <end position="31"/>
    </location>
</feature>
<accession>A0A9D4GAP0</accession>